<dbReference type="GO" id="GO:0003729">
    <property type="term" value="F:mRNA binding"/>
    <property type="evidence" value="ECO:0007669"/>
    <property type="project" value="TreeGrafter"/>
</dbReference>
<dbReference type="EMBL" id="JADFTS010000007">
    <property type="protein sequence ID" value="KAF9597789.1"/>
    <property type="molecule type" value="Genomic_DNA"/>
</dbReference>
<dbReference type="Gene3D" id="1.25.40.180">
    <property type="match status" value="1"/>
</dbReference>
<dbReference type="Proteomes" id="UP000631114">
    <property type="component" value="Unassembled WGS sequence"/>
</dbReference>
<dbReference type="PANTHER" id="PTHR23253">
    <property type="entry name" value="EUKARYOTIC TRANSLATION INITIATION FACTOR 4 GAMMA"/>
    <property type="match status" value="1"/>
</dbReference>
<sequence length="159" mass="18389">MGQYREYYRRRKNALTGDRIQHDHGTPQEGPTNVKGPSQLHSQREYIPGNQELLGQDPKICPDEGNVEAMSVFSTPLASKLDESPKFRRVNDAYFNRMKELTTHPQLAQQLKFMVRGVLDLRANKWVPSRKEVYVEKISVFISRPAQSKATFYFTTLMI</sequence>
<protein>
    <submittedName>
        <fullName evidence="2">Uncharacterized protein</fullName>
    </submittedName>
</protein>
<proteinExistence type="predicted"/>
<evidence type="ECO:0000313" key="3">
    <source>
        <dbReference type="Proteomes" id="UP000631114"/>
    </source>
</evidence>
<name>A0A835LND7_9MAGN</name>
<organism evidence="2 3">
    <name type="scientific">Coptis chinensis</name>
    <dbReference type="NCBI Taxonomy" id="261450"/>
    <lineage>
        <taxon>Eukaryota</taxon>
        <taxon>Viridiplantae</taxon>
        <taxon>Streptophyta</taxon>
        <taxon>Embryophyta</taxon>
        <taxon>Tracheophyta</taxon>
        <taxon>Spermatophyta</taxon>
        <taxon>Magnoliopsida</taxon>
        <taxon>Ranunculales</taxon>
        <taxon>Ranunculaceae</taxon>
        <taxon>Coptidoideae</taxon>
        <taxon>Coptis</taxon>
    </lineage>
</organism>
<dbReference type="GO" id="GO:0003743">
    <property type="term" value="F:translation initiation factor activity"/>
    <property type="evidence" value="ECO:0007669"/>
    <property type="project" value="TreeGrafter"/>
</dbReference>
<accession>A0A835LND7</accession>
<dbReference type="PANTHER" id="PTHR23253:SF53">
    <property type="entry name" value="EUKARYOTIC TRANSLATION INITIATION FACTOR ISOFORM 4G-1"/>
    <property type="match status" value="1"/>
</dbReference>
<evidence type="ECO:0000256" key="1">
    <source>
        <dbReference type="SAM" id="MobiDB-lite"/>
    </source>
</evidence>
<reference evidence="2 3" key="1">
    <citation type="submission" date="2020-10" db="EMBL/GenBank/DDBJ databases">
        <title>The Coptis chinensis genome and diversification of protoberbering-type alkaloids.</title>
        <authorList>
            <person name="Wang B."/>
            <person name="Shu S."/>
            <person name="Song C."/>
            <person name="Liu Y."/>
        </authorList>
    </citation>
    <scope>NUCLEOTIDE SEQUENCE [LARGE SCALE GENOMIC DNA]</scope>
    <source>
        <strain evidence="2">HL-2020</strain>
        <tissue evidence="2">Leaf</tissue>
    </source>
</reference>
<gene>
    <name evidence="2" type="ORF">IFM89_021874</name>
</gene>
<keyword evidence="3" id="KW-1185">Reference proteome</keyword>
<dbReference type="GO" id="GO:0016281">
    <property type="term" value="C:eukaryotic translation initiation factor 4F complex"/>
    <property type="evidence" value="ECO:0007669"/>
    <property type="project" value="TreeGrafter"/>
</dbReference>
<dbReference type="SUPFAM" id="SSF48371">
    <property type="entry name" value="ARM repeat"/>
    <property type="match status" value="1"/>
</dbReference>
<dbReference type="OrthoDB" id="1701848at2759"/>
<dbReference type="AlphaFoldDB" id="A0A835LND7"/>
<evidence type="ECO:0000313" key="2">
    <source>
        <dbReference type="EMBL" id="KAF9597789.1"/>
    </source>
</evidence>
<comment type="caution">
    <text evidence="2">The sequence shown here is derived from an EMBL/GenBank/DDBJ whole genome shotgun (WGS) entry which is preliminary data.</text>
</comment>
<feature type="region of interest" description="Disordered" evidence="1">
    <location>
        <begin position="11"/>
        <end position="37"/>
    </location>
</feature>
<dbReference type="InterPro" id="IPR016024">
    <property type="entry name" value="ARM-type_fold"/>
</dbReference>